<sequence>MPSRAVRRYAWGVVAYNVAVIIWGAAVRATGSGAGCGDRWPLCNGSVIQHHPTVATLIEFAHRSMSGVALILIAGLVYWTFRAAPRRHAARAAAVTALVLTLNEALLGALLVLLGKVAHDQSASRGVYLALHLTNTLLMLGALTLTAHFLSRKMGYMLGSIEFRRRRLAIPGLAAVILTGVCGSLAALADTLYPADSLRAAILQDFAPNSPWLLHIRWMHPVVSLIAGAFILWIVFRGFANSFDRGLSLTVVGLLVFQYALGVVDLALLAPVAMQMLHLLGADLLWIALTVLTARLCLRPIGCVGNSCLI</sequence>
<dbReference type="InterPro" id="IPR050450">
    <property type="entry name" value="COX15/CtaA_HemeA_synthase"/>
</dbReference>
<comment type="pathway">
    <text evidence="11">Porphyrin-containing compound metabolism.</text>
</comment>
<feature type="transmembrane region" description="Helical" evidence="12">
    <location>
        <begin position="168"/>
        <end position="189"/>
    </location>
</feature>
<evidence type="ECO:0000256" key="4">
    <source>
        <dbReference type="ARBA" id="ARBA00022723"/>
    </source>
</evidence>
<feature type="transmembrane region" description="Helical" evidence="12">
    <location>
        <begin position="60"/>
        <end position="81"/>
    </location>
</feature>
<keyword evidence="5 12" id="KW-1133">Transmembrane helix</keyword>
<organism evidence="13 14">
    <name type="scientific">Silvibacterium bohemicum</name>
    <dbReference type="NCBI Taxonomy" id="1577686"/>
    <lineage>
        <taxon>Bacteria</taxon>
        <taxon>Pseudomonadati</taxon>
        <taxon>Acidobacteriota</taxon>
        <taxon>Terriglobia</taxon>
        <taxon>Terriglobales</taxon>
        <taxon>Acidobacteriaceae</taxon>
        <taxon>Silvibacterium</taxon>
    </lineage>
</organism>
<dbReference type="Pfam" id="PF02628">
    <property type="entry name" value="COX15-CtaA"/>
    <property type="match status" value="1"/>
</dbReference>
<evidence type="ECO:0000256" key="7">
    <source>
        <dbReference type="ARBA" id="ARBA00023004"/>
    </source>
</evidence>
<dbReference type="GO" id="GO:0016491">
    <property type="term" value="F:oxidoreductase activity"/>
    <property type="evidence" value="ECO:0007669"/>
    <property type="project" value="UniProtKB-KW"/>
</dbReference>
<evidence type="ECO:0000256" key="5">
    <source>
        <dbReference type="ARBA" id="ARBA00022989"/>
    </source>
</evidence>
<proteinExistence type="predicted"/>
<dbReference type="GO" id="GO:0006784">
    <property type="term" value="P:heme A biosynthetic process"/>
    <property type="evidence" value="ECO:0007669"/>
    <property type="project" value="InterPro"/>
</dbReference>
<dbReference type="EMBL" id="JACHEK010000012">
    <property type="protein sequence ID" value="MBB6147108.1"/>
    <property type="molecule type" value="Genomic_DNA"/>
</dbReference>
<evidence type="ECO:0000256" key="10">
    <source>
        <dbReference type="ARBA" id="ARBA00023157"/>
    </source>
</evidence>
<dbReference type="Proteomes" id="UP000538666">
    <property type="component" value="Unassembled WGS sequence"/>
</dbReference>
<evidence type="ECO:0000256" key="3">
    <source>
        <dbReference type="ARBA" id="ARBA00022692"/>
    </source>
</evidence>
<keyword evidence="8" id="KW-0350">Heme biosynthesis</keyword>
<evidence type="ECO:0000256" key="6">
    <source>
        <dbReference type="ARBA" id="ARBA00023002"/>
    </source>
</evidence>
<keyword evidence="7" id="KW-0408">Iron</keyword>
<dbReference type="InterPro" id="IPR003780">
    <property type="entry name" value="COX15/CtaA_fam"/>
</dbReference>
<dbReference type="PANTHER" id="PTHR35457">
    <property type="entry name" value="HEME A SYNTHASE"/>
    <property type="match status" value="1"/>
</dbReference>
<dbReference type="PANTHER" id="PTHR35457:SF1">
    <property type="entry name" value="HEME A SYNTHASE"/>
    <property type="match status" value="1"/>
</dbReference>
<keyword evidence="2" id="KW-1003">Cell membrane</keyword>
<evidence type="ECO:0000256" key="12">
    <source>
        <dbReference type="SAM" id="Phobius"/>
    </source>
</evidence>
<evidence type="ECO:0000313" key="13">
    <source>
        <dbReference type="EMBL" id="MBB6147108.1"/>
    </source>
</evidence>
<evidence type="ECO:0000313" key="14">
    <source>
        <dbReference type="Proteomes" id="UP000538666"/>
    </source>
</evidence>
<reference evidence="13 14" key="1">
    <citation type="submission" date="2020-08" db="EMBL/GenBank/DDBJ databases">
        <title>Genomic Encyclopedia of Type Strains, Phase IV (KMG-IV): sequencing the most valuable type-strain genomes for metagenomic binning, comparative biology and taxonomic classification.</title>
        <authorList>
            <person name="Goeker M."/>
        </authorList>
    </citation>
    <scope>NUCLEOTIDE SEQUENCE [LARGE SCALE GENOMIC DNA]</scope>
    <source>
        <strain evidence="13 14">DSM 103733</strain>
    </source>
</reference>
<evidence type="ECO:0000256" key="2">
    <source>
        <dbReference type="ARBA" id="ARBA00022475"/>
    </source>
</evidence>
<protein>
    <submittedName>
        <fullName evidence="13">Cytochrome c oxidase assembly protein subunit 15</fullName>
    </submittedName>
</protein>
<feature type="transmembrane region" description="Helical" evidence="12">
    <location>
        <begin position="218"/>
        <end position="236"/>
    </location>
</feature>
<dbReference type="AlphaFoldDB" id="A0A841K991"/>
<feature type="transmembrane region" description="Helical" evidence="12">
    <location>
        <begin position="248"/>
        <end position="270"/>
    </location>
</feature>
<name>A0A841K991_9BACT</name>
<accession>A0A841K991</accession>
<feature type="transmembrane region" description="Helical" evidence="12">
    <location>
        <begin position="126"/>
        <end position="147"/>
    </location>
</feature>
<evidence type="ECO:0000256" key="9">
    <source>
        <dbReference type="ARBA" id="ARBA00023136"/>
    </source>
</evidence>
<dbReference type="GO" id="GO:0046872">
    <property type="term" value="F:metal ion binding"/>
    <property type="evidence" value="ECO:0007669"/>
    <property type="project" value="UniProtKB-KW"/>
</dbReference>
<feature type="transmembrane region" description="Helical" evidence="12">
    <location>
        <begin position="276"/>
        <end position="298"/>
    </location>
</feature>
<gene>
    <name evidence="13" type="ORF">HNQ77_005093</name>
</gene>
<keyword evidence="6" id="KW-0560">Oxidoreductase</keyword>
<dbReference type="OrthoDB" id="9816428at2"/>
<feature type="transmembrane region" description="Helical" evidence="12">
    <location>
        <begin position="93"/>
        <end position="114"/>
    </location>
</feature>
<comment type="caution">
    <text evidence="13">The sequence shown here is derived from an EMBL/GenBank/DDBJ whole genome shotgun (WGS) entry which is preliminary data.</text>
</comment>
<dbReference type="GO" id="GO:0016020">
    <property type="term" value="C:membrane"/>
    <property type="evidence" value="ECO:0007669"/>
    <property type="project" value="UniProtKB-SubCell"/>
</dbReference>
<keyword evidence="10" id="KW-1015">Disulfide bond</keyword>
<keyword evidence="4" id="KW-0479">Metal-binding</keyword>
<keyword evidence="14" id="KW-1185">Reference proteome</keyword>
<comment type="subcellular location">
    <subcellularLocation>
        <location evidence="1">Membrane</location>
        <topology evidence="1">Multi-pass membrane protein</topology>
    </subcellularLocation>
</comment>
<keyword evidence="3 12" id="KW-0812">Transmembrane</keyword>
<keyword evidence="9 12" id="KW-0472">Membrane</keyword>
<feature type="transmembrane region" description="Helical" evidence="12">
    <location>
        <begin position="9"/>
        <end position="26"/>
    </location>
</feature>
<evidence type="ECO:0000256" key="8">
    <source>
        <dbReference type="ARBA" id="ARBA00023133"/>
    </source>
</evidence>
<evidence type="ECO:0000256" key="11">
    <source>
        <dbReference type="ARBA" id="ARBA00023444"/>
    </source>
</evidence>
<evidence type="ECO:0000256" key="1">
    <source>
        <dbReference type="ARBA" id="ARBA00004141"/>
    </source>
</evidence>